<comment type="caution">
    <text evidence="1">The sequence shown here is derived from an EMBL/GenBank/DDBJ whole genome shotgun (WGS) entry which is preliminary data.</text>
</comment>
<sequence>MDALARRHGCRLVFTVITDTGPVISGIVVAQHLSEYAADAVVVPGFEHGEPIRCLITDLAVLITPMRVYPLGYRWPVVGRDSGPR</sequence>
<dbReference type="EMBL" id="JAAXOO010000007">
    <property type="protein sequence ID" value="NKY36731.1"/>
    <property type="molecule type" value="Genomic_DNA"/>
</dbReference>
<accession>A0A846XKB4</accession>
<dbReference type="AlphaFoldDB" id="A0A846XKB4"/>
<keyword evidence="2" id="KW-1185">Reference proteome</keyword>
<evidence type="ECO:0000313" key="2">
    <source>
        <dbReference type="Proteomes" id="UP000565715"/>
    </source>
</evidence>
<protein>
    <submittedName>
        <fullName evidence="1">Uncharacterized protein</fullName>
    </submittedName>
</protein>
<gene>
    <name evidence="1" type="ORF">HGA13_27205</name>
</gene>
<reference evidence="1 2" key="1">
    <citation type="submission" date="2020-04" db="EMBL/GenBank/DDBJ databases">
        <title>MicrobeNet Type strains.</title>
        <authorList>
            <person name="Nicholson A.C."/>
        </authorList>
    </citation>
    <scope>NUCLEOTIDE SEQUENCE [LARGE SCALE GENOMIC DNA]</scope>
    <source>
        <strain evidence="1 2">DSM 45078</strain>
    </source>
</reference>
<dbReference type="Proteomes" id="UP000565715">
    <property type="component" value="Unassembled WGS sequence"/>
</dbReference>
<organism evidence="1 2">
    <name type="scientific">Nocardia speluncae</name>
    <dbReference type="NCBI Taxonomy" id="419477"/>
    <lineage>
        <taxon>Bacteria</taxon>
        <taxon>Bacillati</taxon>
        <taxon>Actinomycetota</taxon>
        <taxon>Actinomycetes</taxon>
        <taxon>Mycobacteriales</taxon>
        <taxon>Nocardiaceae</taxon>
        <taxon>Nocardia</taxon>
    </lineage>
</organism>
<name>A0A846XKB4_9NOCA</name>
<proteinExistence type="predicted"/>
<evidence type="ECO:0000313" key="1">
    <source>
        <dbReference type="EMBL" id="NKY36731.1"/>
    </source>
</evidence>